<feature type="chain" id="PRO_5024280185" evidence="4">
    <location>
        <begin position="29"/>
        <end position="365"/>
    </location>
</feature>
<organism evidence="6 7">
    <name type="scientific">Amycolatopsis acidicola</name>
    <dbReference type="NCBI Taxonomy" id="2596893"/>
    <lineage>
        <taxon>Bacteria</taxon>
        <taxon>Bacillati</taxon>
        <taxon>Actinomycetota</taxon>
        <taxon>Actinomycetes</taxon>
        <taxon>Pseudonocardiales</taxon>
        <taxon>Pseudonocardiaceae</taxon>
        <taxon>Amycolatopsis</taxon>
    </lineage>
</organism>
<evidence type="ECO:0000313" key="7">
    <source>
        <dbReference type="Proteomes" id="UP000319769"/>
    </source>
</evidence>
<evidence type="ECO:0000256" key="3">
    <source>
        <dbReference type="ARBA" id="ARBA00023295"/>
    </source>
</evidence>
<evidence type="ECO:0000256" key="1">
    <source>
        <dbReference type="ARBA" id="ARBA00005336"/>
    </source>
</evidence>
<dbReference type="Pfam" id="PF00933">
    <property type="entry name" value="Glyco_hydro_3"/>
    <property type="match status" value="1"/>
</dbReference>
<dbReference type="OrthoDB" id="9805821at2"/>
<dbReference type="Gene3D" id="3.20.20.300">
    <property type="entry name" value="Glycoside hydrolase, family 3, N-terminal domain"/>
    <property type="match status" value="1"/>
</dbReference>
<evidence type="ECO:0000259" key="5">
    <source>
        <dbReference type="Pfam" id="PF00933"/>
    </source>
</evidence>
<dbReference type="SUPFAM" id="SSF51445">
    <property type="entry name" value="(Trans)glycosidases"/>
    <property type="match status" value="1"/>
</dbReference>
<dbReference type="InterPro" id="IPR001764">
    <property type="entry name" value="Glyco_hydro_3_N"/>
</dbReference>
<dbReference type="GO" id="GO:0004553">
    <property type="term" value="F:hydrolase activity, hydrolyzing O-glycosyl compounds"/>
    <property type="evidence" value="ECO:0007669"/>
    <property type="project" value="InterPro"/>
</dbReference>
<dbReference type="PANTHER" id="PTHR30480">
    <property type="entry name" value="BETA-HEXOSAMINIDASE-RELATED"/>
    <property type="match status" value="1"/>
</dbReference>
<dbReference type="Proteomes" id="UP000319769">
    <property type="component" value="Unassembled WGS sequence"/>
</dbReference>
<dbReference type="RefSeq" id="WP_144751932.1">
    <property type="nucleotide sequence ID" value="NZ_VMNW02000085.1"/>
</dbReference>
<comment type="similarity">
    <text evidence="1">Belongs to the glycosyl hydrolase 3 family.</text>
</comment>
<sequence length="365" mass="37437">MGNLGRWARVAVAIALGATFALTGTSHAAASLTPRQLAGQRVIYSYPGLTPPQSLLDRIKAGEAAGVIFFGENIQSTQQIAGVIAQLNAANAESPVKQPLLLMTDQEGGKVRRLPGEPTLSEKQIGQSADPVAAAAQAGTGAARNLESAGMNVNLAPVLDVYREAGDFDDQYGRSYSKDPAVAGELGKAFITAQQQAGVAAAAKHFPGLGSAAKDQNTDETPVTLNAPLQELRDVDEAPYPTAMSAGVKLVMVSWATYPALDSAHPAGLSSQVVRQELRARLGFQGVTVTDALEAGSLQAYGGTGQRAVAAAAAGMDLILCSARDAAQGDDAADAMVNALQAGQLDQADFTAAADRVSALRGSLG</sequence>
<accession>A0A5N0UP57</accession>
<dbReference type="InterPro" id="IPR036962">
    <property type="entry name" value="Glyco_hydro_3_N_sf"/>
</dbReference>
<proteinExistence type="inferred from homology"/>
<dbReference type="InterPro" id="IPR050226">
    <property type="entry name" value="NagZ_Beta-hexosaminidase"/>
</dbReference>
<dbReference type="AlphaFoldDB" id="A0A5N0UP57"/>
<reference evidence="6" key="1">
    <citation type="submission" date="2019-09" db="EMBL/GenBank/DDBJ databases">
        <authorList>
            <person name="Teo W.F.A."/>
            <person name="Duangmal K."/>
        </authorList>
    </citation>
    <scope>NUCLEOTIDE SEQUENCE [LARGE SCALE GENOMIC DNA]</scope>
    <source>
        <strain evidence="6">K81G1</strain>
    </source>
</reference>
<dbReference type="InterPro" id="IPR017853">
    <property type="entry name" value="GH"/>
</dbReference>
<dbReference type="GO" id="GO:0009254">
    <property type="term" value="P:peptidoglycan turnover"/>
    <property type="evidence" value="ECO:0007669"/>
    <property type="project" value="TreeGrafter"/>
</dbReference>
<keyword evidence="4" id="KW-0732">Signal</keyword>
<evidence type="ECO:0000313" key="6">
    <source>
        <dbReference type="EMBL" id="KAA9152650.1"/>
    </source>
</evidence>
<keyword evidence="7" id="KW-1185">Reference proteome</keyword>
<feature type="signal peptide" evidence="4">
    <location>
        <begin position="1"/>
        <end position="28"/>
    </location>
</feature>
<dbReference type="EMBL" id="VMNW02000085">
    <property type="protein sequence ID" value="KAA9152650.1"/>
    <property type="molecule type" value="Genomic_DNA"/>
</dbReference>
<comment type="caution">
    <text evidence="6">The sequence shown here is derived from an EMBL/GenBank/DDBJ whole genome shotgun (WGS) entry which is preliminary data.</text>
</comment>
<dbReference type="PANTHER" id="PTHR30480:SF14">
    <property type="entry name" value="HYDROLASE, PUTATIVE (AFU_ORTHOLOGUE AFUA_4G13770)-RELATED"/>
    <property type="match status" value="1"/>
</dbReference>
<keyword evidence="2" id="KW-0378">Hydrolase</keyword>
<evidence type="ECO:0000256" key="4">
    <source>
        <dbReference type="SAM" id="SignalP"/>
    </source>
</evidence>
<gene>
    <name evidence="6" type="ORF">FPZ12_036430</name>
</gene>
<dbReference type="GO" id="GO:0005975">
    <property type="term" value="P:carbohydrate metabolic process"/>
    <property type="evidence" value="ECO:0007669"/>
    <property type="project" value="InterPro"/>
</dbReference>
<evidence type="ECO:0000256" key="2">
    <source>
        <dbReference type="ARBA" id="ARBA00022801"/>
    </source>
</evidence>
<protein>
    <submittedName>
        <fullName evidence="6">Beta-N-acetylhexosaminidase</fullName>
    </submittedName>
</protein>
<keyword evidence="3" id="KW-0326">Glycosidase</keyword>
<feature type="domain" description="Glycoside hydrolase family 3 N-terminal" evidence="5">
    <location>
        <begin position="57"/>
        <end position="359"/>
    </location>
</feature>
<name>A0A5N0UP57_9PSEU</name>